<evidence type="ECO:0000313" key="1">
    <source>
        <dbReference type="EMBL" id="GFY59626.1"/>
    </source>
</evidence>
<dbReference type="EMBL" id="BMAV01012704">
    <property type="protein sequence ID" value="GFY59627.1"/>
    <property type="molecule type" value="Genomic_DNA"/>
</dbReference>
<evidence type="ECO:0000313" key="2">
    <source>
        <dbReference type="EMBL" id="GFY59627.1"/>
    </source>
</evidence>
<comment type="caution">
    <text evidence="2">The sequence shown here is derived from an EMBL/GenBank/DDBJ whole genome shotgun (WGS) entry which is preliminary data.</text>
</comment>
<evidence type="ECO:0000313" key="3">
    <source>
        <dbReference type="Proteomes" id="UP000886998"/>
    </source>
</evidence>
<dbReference type="EMBL" id="BMAV01012704">
    <property type="protein sequence ID" value="GFY59626.1"/>
    <property type="molecule type" value="Genomic_DNA"/>
</dbReference>
<name>A0A8X7CAU9_9ARAC</name>
<reference evidence="2" key="1">
    <citation type="submission" date="2020-08" db="EMBL/GenBank/DDBJ databases">
        <title>Multicomponent nature underlies the extraordinary mechanical properties of spider dragline silk.</title>
        <authorList>
            <person name="Kono N."/>
            <person name="Nakamura H."/>
            <person name="Mori M."/>
            <person name="Yoshida Y."/>
            <person name="Ohtoshi R."/>
            <person name="Malay A.D."/>
            <person name="Moran D.A.P."/>
            <person name="Tomita M."/>
            <person name="Numata K."/>
            <person name="Arakawa K."/>
        </authorList>
    </citation>
    <scope>NUCLEOTIDE SEQUENCE</scope>
</reference>
<proteinExistence type="predicted"/>
<organism evidence="2 3">
    <name type="scientific">Trichonephila inaurata madagascariensis</name>
    <dbReference type="NCBI Taxonomy" id="2747483"/>
    <lineage>
        <taxon>Eukaryota</taxon>
        <taxon>Metazoa</taxon>
        <taxon>Ecdysozoa</taxon>
        <taxon>Arthropoda</taxon>
        <taxon>Chelicerata</taxon>
        <taxon>Arachnida</taxon>
        <taxon>Araneae</taxon>
        <taxon>Araneomorphae</taxon>
        <taxon>Entelegynae</taxon>
        <taxon>Araneoidea</taxon>
        <taxon>Nephilidae</taxon>
        <taxon>Trichonephila</taxon>
        <taxon>Trichonephila inaurata</taxon>
    </lineage>
</organism>
<accession>A0A8X7CAU9</accession>
<dbReference type="Proteomes" id="UP000886998">
    <property type="component" value="Unassembled WGS sequence"/>
</dbReference>
<gene>
    <name evidence="1" type="ORF">TNIN_386991</name>
    <name evidence="2" type="ORF">TNIN_387001</name>
</gene>
<sequence length="98" mass="11084">MKRKKKELYLLQKRQLRVELESLAAITSRPPLGDGVSQASGSKFVTARVKVPLAVLTSTTRTVRIPGWILMTLAKDLHFMGIWLCVLRGLVVYRCNFL</sequence>
<keyword evidence="3" id="KW-1185">Reference proteome</keyword>
<protein>
    <submittedName>
        <fullName evidence="2">Uncharacterized protein</fullName>
    </submittedName>
</protein>
<dbReference type="AlphaFoldDB" id="A0A8X7CAU9"/>